<dbReference type="Pfam" id="PF00126">
    <property type="entry name" value="HTH_1"/>
    <property type="match status" value="1"/>
</dbReference>
<evidence type="ECO:0000259" key="5">
    <source>
        <dbReference type="PROSITE" id="PS50931"/>
    </source>
</evidence>
<dbReference type="Gene3D" id="3.40.190.10">
    <property type="entry name" value="Periplasmic binding protein-like II"/>
    <property type="match status" value="2"/>
</dbReference>
<dbReference type="STRING" id="112413.SAMN05421854_108211"/>
<evidence type="ECO:0000256" key="1">
    <source>
        <dbReference type="ARBA" id="ARBA00009437"/>
    </source>
</evidence>
<dbReference type="AlphaFoldDB" id="A0A1I5V4K8"/>
<dbReference type="SUPFAM" id="SSF53850">
    <property type="entry name" value="Periplasmic binding protein-like II"/>
    <property type="match status" value="1"/>
</dbReference>
<proteinExistence type="inferred from homology"/>
<dbReference type="PROSITE" id="PS50931">
    <property type="entry name" value="HTH_LYSR"/>
    <property type="match status" value="1"/>
</dbReference>
<name>A0A1I5V4K8_9PSEU</name>
<dbReference type="FunFam" id="1.10.10.10:FF:000001">
    <property type="entry name" value="LysR family transcriptional regulator"/>
    <property type="match status" value="1"/>
</dbReference>
<evidence type="ECO:0000256" key="4">
    <source>
        <dbReference type="ARBA" id="ARBA00023163"/>
    </source>
</evidence>
<dbReference type="Proteomes" id="UP000199137">
    <property type="component" value="Unassembled WGS sequence"/>
</dbReference>
<feature type="domain" description="HTH lysR-type" evidence="5">
    <location>
        <begin position="5"/>
        <end position="62"/>
    </location>
</feature>
<dbReference type="InterPro" id="IPR000847">
    <property type="entry name" value="LysR_HTH_N"/>
</dbReference>
<dbReference type="PANTHER" id="PTHR30346:SF30">
    <property type="entry name" value="SMALL NEUTRAL PROTEASE REGULATORY PROTEIN"/>
    <property type="match status" value="1"/>
</dbReference>
<reference evidence="6 7" key="1">
    <citation type="submission" date="2016-10" db="EMBL/GenBank/DDBJ databases">
        <authorList>
            <person name="de Groot N.N."/>
        </authorList>
    </citation>
    <scope>NUCLEOTIDE SEQUENCE [LARGE SCALE GENOMIC DNA]</scope>
    <source>
        <strain evidence="6 7">DSM 44637</strain>
    </source>
</reference>
<evidence type="ECO:0000256" key="2">
    <source>
        <dbReference type="ARBA" id="ARBA00023015"/>
    </source>
</evidence>
<dbReference type="GO" id="GO:0003677">
    <property type="term" value="F:DNA binding"/>
    <property type="evidence" value="ECO:0007669"/>
    <property type="project" value="UniProtKB-KW"/>
</dbReference>
<evidence type="ECO:0000256" key="3">
    <source>
        <dbReference type="ARBA" id="ARBA00023125"/>
    </source>
</evidence>
<keyword evidence="2" id="KW-0805">Transcription regulation</keyword>
<evidence type="ECO:0000313" key="7">
    <source>
        <dbReference type="Proteomes" id="UP000199137"/>
    </source>
</evidence>
<protein>
    <submittedName>
        <fullName evidence="6">DNA-binding transcriptional regulator, LysR family</fullName>
    </submittedName>
</protein>
<sequence length="302" mass="33790">MRPAVDLRRWWYFAVLAEEMNFTRAAQRLFISQPSLSQQIRVLEREFDTALLDRDGPRFRLTEAGRVAAEEARRLLEKVDRAQAKVRAAGRGETGRLRVAHTRSAPGPRASALVAAFRRCHPEVAIEAETGWTSRNVEQLESGEIDVAFVRPPIDSALLEEVIVDEEEILIALPAAHPLAEFERLERRQLAGEPVVFWSRDNGPGWYDQIREQVWPGHQPTVVWEEPDDEQLLHSVAAAAGIAAVPEHRARGLNVAGVALLRLADPVPRTHLALAYRRGEHNPLVANFVALARREPAVPPGQ</sequence>
<keyword evidence="4" id="KW-0804">Transcription</keyword>
<dbReference type="Gene3D" id="1.10.10.10">
    <property type="entry name" value="Winged helix-like DNA-binding domain superfamily/Winged helix DNA-binding domain"/>
    <property type="match status" value="1"/>
</dbReference>
<dbReference type="RefSeq" id="WP_202507106.1">
    <property type="nucleotide sequence ID" value="NZ_FOWC01000008.1"/>
</dbReference>
<evidence type="ECO:0000313" key="6">
    <source>
        <dbReference type="EMBL" id="SFQ02312.1"/>
    </source>
</evidence>
<dbReference type="CDD" id="cd08414">
    <property type="entry name" value="PBP2_LTTR_aromatics_like"/>
    <property type="match status" value="1"/>
</dbReference>
<dbReference type="InterPro" id="IPR005119">
    <property type="entry name" value="LysR_subst-bd"/>
</dbReference>
<gene>
    <name evidence="6" type="ORF">SAMN05421854_108211</name>
</gene>
<comment type="similarity">
    <text evidence="1">Belongs to the LysR transcriptional regulatory family.</text>
</comment>
<accession>A0A1I5V4K8</accession>
<dbReference type="GO" id="GO:0003700">
    <property type="term" value="F:DNA-binding transcription factor activity"/>
    <property type="evidence" value="ECO:0007669"/>
    <property type="project" value="InterPro"/>
</dbReference>
<dbReference type="Pfam" id="PF03466">
    <property type="entry name" value="LysR_substrate"/>
    <property type="match status" value="1"/>
</dbReference>
<dbReference type="PRINTS" id="PR00039">
    <property type="entry name" value="HTHLYSR"/>
</dbReference>
<keyword evidence="3 6" id="KW-0238">DNA-binding</keyword>
<dbReference type="InterPro" id="IPR036390">
    <property type="entry name" value="WH_DNA-bd_sf"/>
</dbReference>
<organism evidence="6 7">
    <name type="scientific">Amycolatopsis rubida</name>
    <dbReference type="NCBI Taxonomy" id="112413"/>
    <lineage>
        <taxon>Bacteria</taxon>
        <taxon>Bacillati</taxon>
        <taxon>Actinomycetota</taxon>
        <taxon>Actinomycetes</taxon>
        <taxon>Pseudonocardiales</taxon>
        <taxon>Pseudonocardiaceae</taxon>
        <taxon>Amycolatopsis</taxon>
    </lineage>
</organism>
<dbReference type="InterPro" id="IPR036388">
    <property type="entry name" value="WH-like_DNA-bd_sf"/>
</dbReference>
<dbReference type="EMBL" id="FOWC01000008">
    <property type="protein sequence ID" value="SFQ02312.1"/>
    <property type="molecule type" value="Genomic_DNA"/>
</dbReference>
<dbReference type="PANTHER" id="PTHR30346">
    <property type="entry name" value="TRANSCRIPTIONAL DUAL REGULATOR HCAR-RELATED"/>
    <property type="match status" value="1"/>
</dbReference>
<dbReference type="GO" id="GO:0032993">
    <property type="term" value="C:protein-DNA complex"/>
    <property type="evidence" value="ECO:0007669"/>
    <property type="project" value="TreeGrafter"/>
</dbReference>
<dbReference type="SUPFAM" id="SSF46785">
    <property type="entry name" value="Winged helix' DNA-binding domain"/>
    <property type="match status" value="1"/>
</dbReference>